<gene>
    <name evidence="1" type="ORF">AMQ22_01448</name>
</gene>
<dbReference type="EMBL" id="LNGC01000072">
    <property type="protein sequence ID" value="KYC50486.1"/>
    <property type="molecule type" value="Genomic_DNA"/>
</dbReference>
<organism evidence="1 2">
    <name type="scientific">Candidatus Methanofastidiosum methylothiophilum</name>
    <dbReference type="NCBI Taxonomy" id="1705564"/>
    <lineage>
        <taxon>Archaea</taxon>
        <taxon>Methanobacteriati</taxon>
        <taxon>Methanobacteriota</taxon>
        <taxon>Stenosarchaea group</taxon>
        <taxon>Candidatus Methanofastidiosia</taxon>
        <taxon>Candidatus Methanofastidiosales</taxon>
        <taxon>Candidatus Methanofastidiosaceae</taxon>
        <taxon>Candidatus Methanofastidiosum</taxon>
    </lineage>
</organism>
<evidence type="ECO:0000313" key="1">
    <source>
        <dbReference type="EMBL" id="KYC50486.1"/>
    </source>
</evidence>
<name>A0A150IZS1_9EURY</name>
<reference evidence="1 2" key="1">
    <citation type="journal article" date="2016" name="ISME J.">
        <title>Chasing the elusive Euryarchaeota class WSA2: genomes reveal a uniquely fastidious methyl-reducing methanogen.</title>
        <authorList>
            <person name="Nobu M.K."/>
            <person name="Narihiro T."/>
            <person name="Kuroda K."/>
            <person name="Mei R."/>
            <person name="Liu W.T."/>
        </authorList>
    </citation>
    <scope>NUCLEOTIDE SEQUENCE [LARGE SCALE GENOMIC DNA]</scope>
    <source>
        <strain evidence="1">U1lsi0528_Bin055</strain>
    </source>
</reference>
<accession>A0A150IZS1</accession>
<sequence length="61" mass="7313">MPLKCPDCYTPMKQDVLSGEKWHCCPDCGTGFSDEIYQETSYQRYLWKKSKFKKIWNSRNL</sequence>
<dbReference type="AlphaFoldDB" id="A0A150IZS1"/>
<evidence type="ECO:0000313" key="2">
    <source>
        <dbReference type="Proteomes" id="UP000075398"/>
    </source>
</evidence>
<protein>
    <recommendedName>
        <fullName evidence="3">Transcription factor zinc-finger domain-containing protein</fullName>
    </recommendedName>
</protein>
<dbReference type="Proteomes" id="UP000075398">
    <property type="component" value="Unassembled WGS sequence"/>
</dbReference>
<comment type="caution">
    <text evidence="1">The sequence shown here is derived from an EMBL/GenBank/DDBJ whole genome shotgun (WGS) entry which is preliminary data.</text>
</comment>
<evidence type="ECO:0008006" key="3">
    <source>
        <dbReference type="Google" id="ProtNLM"/>
    </source>
</evidence>
<proteinExistence type="predicted"/>